<dbReference type="NCBIfam" id="TIGR00952">
    <property type="entry name" value="S15_bact"/>
    <property type="match status" value="1"/>
</dbReference>
<dbReference type="PATRIC" id="fig|1422.17.peg.593"/>
<comment type="similarity">
    <text evidence="6 7">Belongs to the universal ribosomal protein uS15 family.</text>
</comment>
<dbReference type="Gene3D" id="1.10.287.10">
    <property type="entry name" value="S15/NS1, RNA-binding"/>
    <property type="match status" value="1"/>
</dbReference>
<evidence type="ECO:0000256" key="7">
    <source>
        <dbReference type="RuleBase" id="RU003919"/>
    </source>
</evidence>
<evidence type="ECO:0000256" key="8">
    <source>
        <dbReference type="RuleBase" id="RU004524"/>
    </source>
</evidence>
<dbReference type="Gene3D" id="6.10.250.3130">
    <property type="match status" value="1"/>
</dbReference>
<dbReference type="Pfam" id="PF00312">
    <property type="entry name" value="Ribosomal_S15"/>
    <property type="match status" value="1"/>
</dbReference>
<dbReference type="SUPFAM" id="SSF47060">
    <property type="entry name" value="S15/NS1 RNA-binding domain"/>
    <property type="match status" value="1"/>
</dbReference>
<evidence type="ECO:0000256" key="1">
    <source>
        <dbReference type="ARBA" id="ARBA00022730"/>
    </source>
</evidence>
<comment type="caution">
    <text evidence="10">The sequence shown here is derived from an EMBL/GenBank/DDBJ whole genome shotgun (WGS) entry which is preliminary data.</text>
</comment>
<reference evidence="9 14" key="2">
    <citation type="submission" date="2016-03" db="EMBL/GenBank/DDBJ databases">
        <title>Spore heat resistance.</title>
        <authorList>
            <person name="Boekhorst J."/>
            <person name="Berendsen E.M."/>
            <person name="Wells-Bennik M.H."/>
            <person name="Kuipers O.P."/>
        </authorList>
    </citation>
    <scope>NUCLEOTIDE SEQUENCE [LARGE SCALE GENOMIC DNA]</scope>
    <source>
        <strain evidence="9 14">GS8</strain>
    </source>
</reference>
<keyword evidence="14" id="KW-1185">Reference proteome</keyword>
<comment type="function">
    <text evidence="6 8">One of the primary rRNA binding proteins, it binds directly to 16S rRNA where it helps nucleate assembly of the platform of the 30S subunit by binding and bridging several RNA helices of the 16S rRNA.</text>
</comment>
<dbReference type="Proteomes" id="UP000773850">
    <property type="component" value="Unassembled WGS sequence"/>
</dbReference>
<dbReference type="CDD" id="cd00353">
    <property type="entry name" value="Ribosomal_S15p_S13e"/>
    <property type="match status" value="1"/>
</dbReference>
<dbReference type="FunFam" id="1.10.287.10:FF:000002">
    <property type="entry name" value="30S ribosomal protein S15"/>
    <property type="match status" value="1"/>
</dbReference>
<dbReference type="EMBL" id="LUCS01000009">
    <property type="protein sequence ID" value="KAF6512227.1"/>
    <property type="molecule type" value="Genomic_DNA"/>
</dbReference>
<dbReference type="AlphaFoldDB" id="A0A150M7H7"/>
<evidence type="ECO:0000313" key="13">
    <source>
        <dbReference type="Proteomes" id="UP000075517"/>
    </source>
</evidence>
<dbReference type="GO" id="GO:0019843">
    <property type="term" value="F:rRNA binding"/>
    <property type="evidence" value="ECO:0007669"/>
    <property type="project" value="UniProtKB-UniRule"/>
</dbReference>
<keyword evidence="1 6" id="KW-0699">rRNA-binding</keyword>
<keyword evidence="3 6" id="KW-0689">Ribosomal protein</keyword>
<evidence type="ECO:0000313" key="14">
    <source>
        <dbReference type="Proteomes" id="UP000773850"/>
    </source>
</evidence>
<dbReference type="PANTHER" id="PTHR23321:SF26">
    <property type="entry name" value="SMALL RIBOSOMAL SUBUNIT PROTEIN US15M"/>
    <property type="match status" value="1"/>
</dbReference>
<evidence type="ECO:0000313" key="11">
    <source>
        <dbReference type="EMBL" id="KYD33274.1"/>
    </source>
</evidence>
<dbReference type="PROSITE" id="PS00362">
    <property type="entry name" value="RIBOSOMAL_S15"/>
    <property type="match status" value="1"/>
</dbReference>
<dbReference type="GO" id="GO:0003735">
    <property type="term" value="F:structural constituent of ribosome"/>
    <property type="evidence" value="ECO:0007669"/>
    <property type="project" value="InterPro"/>
</dbReference>
<gene>
    <name evidence="6" type="primary">rpsO</name>
    <name evidence="10" type="ORF">B4109_1072</name>
    <name evidence="11" type="ORF">B4114_0884</name>
    <name evidence="9" type="ORF">GS8_526</name>
</gene>
<dbReference type="InterPro" id="IPR009068">
    <property type="entry name" value="uS15_NS1_RNA-bd_sf"/>
</dbReference>
<dbReference type="Proteomes" id="UP000075517">
    <property type="component" value="Unassembled WGS sequence"/>
</dbReference>
<evidence type="ECO:0000256" key="3">
    <source>
        <dbReference type="ARBA" id="ARBA00022980"/>
    </source>
</evidence>
<evidence type="ECO:0000313" key="9">
    <source>
        <dbReference type="EMBL" id="KAF6512227.1"/>
    </source>
</evidence>
<dbReference type="HAMAP" id="MF_01343_B">
    <property type="entry name" value="Ribosomal_uS15_B"/>
    <property type="match status" value="1"/>
</dbReference>
<organism evidence="10 12">
    <name type="scientific">Geobacillus stearothermophilus</name>
    <name type="common">Bacillus stearothermophilus</name>
    <dbReference type="NCBI Taxonomy" id="1422"/>
    <lineage>
        <taxon>Bacteria</taxon>
        <taxon>Bacillati</taxon>
        <taxon>Bacillota</taxon>
        <taxon>Bacilli</taxon>
        <taxon>Bacillales</taxon>
        <taxon>Anoxybacillaceae</taxon>
        <taxon>Geobacillus</taxon>
    </lineage>
</organism>
<dbReference type="SMART" id="SM01387">
    <property type="entry name" value="Ribosomal_S15"/>
    <property type="match status" value="1"/>
</dbReference>
<comment type="subunit">
    <text evidence="5 6">Part of the 30S ribosomal subunit. Forms a bridge to the 50S subunit in the 70S ribosome, contacting the 23S rRNA.</text>
</comment>
<accession>A0A150M7H7</accession>
<dbReference type="EMBL" id="LQYY01000091">
    <property type="protein sequence ID" value="KYD33274.1"/>
    <property type="molecule type" value="Genomic_DNA"/>
</dbReference>
<dbReference type="GO" id="GO:0022627">
    <property type="term" value="C:cytosolic small ribosomal subunit"/>
    <property type="evidence" value="ECO:0007669"/>
    <property type="project" value="TreeGrafter"/>
</dbReference>
<keyword evidence="4 6" id="KW-0687">Ribonucleoprotein</keyword>
<dbReference type="InterPro" id="IPR000589">
    <property type="entry name" value="Ribosomal_uS15"/>
</dbReference>
<dbReference type="GO" id="GO:0006412">
    <property type="term" value="P:translation"/>
    <property type="evidence" value="ECO:0007669"/>
    <property type="project" value="UniProtKB-UniRule"/>
</dbReference>
<evidence type="ECO:0000256" key="4">
    <source>
        <dbReference type="ARBA" id="ARBA00023274"/>
    </source>
</evidence>
<dbReference type="Proteomes" id="UP000075424">
    <property type="component" value="Unassembled WGS sequence"/>
</dbReference>
<dbReference type="PANTHER" id="PTHR23321">
    <property type="entry name" value="RIBOSOMAL PROTEIN S15, BACTERIAL AND ORGANELLAR"/>
    <property type="match status" value="1"/>
</dbReference>
<evidence type="ECO:0000256" key="6">
    <source>
        <dbReference type="HAMAP-Rule" id="MF_01343"/>
    </source>
</evidence>
<dbReference type="InterPro" id="IPR005290">
    <property type="entry name" value="Ribosomal_uS15_bac-type"/>
</dbReference>
<name>A0A150M7H7_GEOSE</name>
<dbReference type="EMBL" id="LQYV01000152">
    <property type="protein sequence ID" value="KYD20366.1"/>
    <property type="molecule type" value="Genomic_DNA"/>
</dbReference>
<keyword evidence="2 6" id="KW-0694">RNA-binding</keyword>
<protein>
    <recommendedName>
        <fullName evidence="6">Small ribosomal subunit protein uS15</fullName>
    </recommendedName>
</protein>
<sequence>MMALTQERKREIIEQFKVHENDTGSPEVQIAILTEQINNLNEHLRVHKKDHHSRRGLLKMVGKRRRLLAYLRNKDVARYREIVEKLGLRR</sequence>
<evidence type="ECO:0000313" key="10">
    <source>
        <dbReference type="EMBL" id="KYD20366.1"/>
    </source>
</evidence>
<proteinExistence type="inferred from homology"/>
<evidence type="ECO:0000256" key="5">
    <source>
        <dbReference type="ARBA" id="ARBA00064542"/>
    </source>
</evidence>
<comment type="function">
    <text evidence="6">Forms an intersubunit bridge (bridge B4) with the 23S rRNA of the 50S subunit in the ribosome.</text>
</comment>
<evidence type="ECO:0000313" key="12">
    <source>
        <dbReference type="Proteomes" id="UP000075424"/>
    </source>
</evidence>
<reference evidence="12 13" key="1">
    <citation type="submission" date="2016-01" db="EMBL/GenBank/DDBJ databases">
        <title>Draft Genome Sequences of Seven Thermophilic Sporeformers Isolated from Foods.</title>
        <authorList>
            <person name="Berendsen E.M."/>
            <person name="Wells-Bennik M.H."/>
            <person name="Krawcyk A.O."/>
            <person name="De Jong A."/>
            <person name="Holsappel S."/>
            <person name="Eijlander R.T."/>
            <person name="Kuipers O.P."/>
        </authorList>
    </citation>
    <scope>NUCLEOTIDE SEQUENCE [LARGE SCALE GENOMIC DNA]</scope>
    <source>
        <strain evidence="10 12">B4109</strain>
        <strain evidence="11 13">B4114</strain>
    </source>
</reference>
<evidence type="ECO:0000256" key="2">
    <source>
        <dbReference type="ARBA" id="ARBA00022884"/>
    </source>
</evidence>